<keyword evidence="4" id="KW-1185">Reference proteome</keyword>
<dbReference type="Gene3D" id="3.40.630.30">
    <property type="match status" value="2"/>
</dbReference>
<dbReference type="SUPFAM" id="SSF55729">
    <property type="entry name" value="Acyl-CoA N-acyltransferases (Nat)"/>
    <property type="match status" value="1"/>
</dbReference>
<accession>A0A8H2ME26</accession>
<dbReference type="AlphaFoldDB" id="A0A8H2ME26"/>
<sequence>MIKIKEVASQKDYEAFADLARDLYKDNPYWVQPIRSDYLKYLQGQNNDLNLTPHKLFLAYEDQRVLGRVLAYIDQDLNKYQGVQVGYFSEYEAVDRQEVAQALLDACVDFFAQHDIEVMRGPNTLPGGDDHRGFIIDNFQEVPSIMNTYNLPYYPGQMEAYGMEKHHDVFAYTAEKSDLQAKVDRLEKTLPLVEKRYNFHVDTVDIKGQLQREKDDIYQILQEGLPEEWEDFKPITKEEIDNIFNQLKFFAVEDLIAIARTDEGRPIGFALSLPDYNELLIDFKGKLGPVQLLKFFFKRNKIKRVRMFVLFVVPDYHHKGVSAAIYYKIFKNAVKLGYEKLEGSTIWDYNQPMMNDIEKFGARKNIVYRVFKKKIK</sequence>
<dbReference type="InterPro" id="IPR000182">
    <property type="entry name" value="GNAT_dom"/>
</dbReference>
<dbReference type="PANTHER" id="PTHR41368:SF1">
    <property type="entry name" value="PROTEIN YGHO"/>
    <property type="match status" value="1"/>
</dbReference>
<evidence type="ECO:0000256" key="1">
    <source>
        <dbReference type="SAM" id="Coils"/>
    </source>
</evidence>
<evidence type="ECO:0000313" key="4">
    <source>
        <dbReference type="Proteomes" id="UP000377798"/>
    </source>
</evidence>
<feature type="coiled-coil region" evidence="1">
    <location>
        <begin position="169"/>
        <end position="196"/>
    </location>
</feature>
<dbReference type="InterPro" id="IPR016181">
    <property type="entry name" value="Acyl_CoA_acyltransferase"/>
</dbReference>
<proteinExistence type="predicted"/>
<dbReference type="Proteomes" id="UP000377798">
    <property type="component" value="Unassembled WGS sequence"/>
</dbReference>
<evidence type="ECO:0000313" key="3">
    <source>
        <dbReference type="EMBL" id="VFB15995.1"/>
    </source>
</evidence>
<reference evidence="3 4" key="1">
    <citation type="submission" date="2019-02" db="EMBL/GenBank/DDBJ databases">
        <authorList>
            <consortium name="Pathogen Informatics"/>
        </authorList>
    </citation>
    <scope>NUCLEOTIDE SEQUENCE [LARGE SCALE GENOMIC DNA]</scope>
    <source>
        <strain evidence="3 4">3012STDY7089603</strain>
    </source>
</reference>
<dbReference type="PROSITE" id="PS51186">
    <property type="entry name" value="GNAT"/>
    <property type="match status" value="1"/>
</dbReference>
<feature type="domain" description="N-acetyltransferase" evidence="2">
    <location>
        <begin position="204"/>
        <end position="376"/>
    </location>
</feature>
<gene>
    <name evidence="3" type="ORF">NCTC13150_00505</name>
</gene>
<dbReference type="EMBL" id="CAACYI010000001">
    <property type="protein sequence ID" value="VFB15995.1"/>
    <property type="molecule type" value="Genomic_DNA"/>
</dbReference>
<keyword evidence="1" id="KW-0175">Coiled coil</keyword>
<dbReference type="Pfam" id="PF00583">
    <property type="entry name" value="Acetyltransf_1"/>
    <property type="match status" value="1"/>
</dbReference>
<evidence type="ECO:0000259" key="2">
    <source>
        <dbReference type="PROSITE" id="PS51186"/>
    </source>
</evidence>
<dbReference type="PANTHER" id="PTHR41368">
    <property type="entry name" value="PROTEIN YGHO"/>
    <property type="match status" value="1"/>
</dbReference>
<name>A0A8H2ME26_9FIRM</name>
<organism evidence="3 4">
    <name type="scientific">Urinicoccus massiliensis</name>
    <dbReference type="NCBI Taxonomy" id="1723382"/>
    <lineage>
        <taxon>Bacteria</taxon>
        <taxon>Bacillati</taxon>
        <taxon>Bacillota</taxon>
        <taxon>Tissierellia</taxon>
        <taxon>Tissierellales</taxon>
        <taxon>Peptoniphilaceae</taxon>
        <taxon>Urinicoccus</taxon>
    </lineage>
</organism>
<dbReference type="GO" id="GO:0016747">
    <property type="term" value="F:acyltransferase activity, transferring groups other than amino-acyl groups"/>
    <property type="evidence" value="ECO:0007669"/>
    <property type="project" value="InterPro"/>
</dbReference>
<dbReference type="InterPro" id="IPR039968">
    <property type="entry name" value="BcerS-like"/>
</dbReference>
<protein>
    <recommendedName>
        <fullName evidence="2">N-acetyltransferase domain-containing protein</fullName>
    </recommendedName>
</protein>
<comment type="caution">
    <text evidence="3">The sequence shown here is derived from an EMBL/GenBank/DDBJ whole genome shotgun (WGS) entry which is preliminary data.</text>
</comment>
<dbReference type="RefSeq" id="WP_131748460.1">
    <property type="nucleotide sequence ID" value="NZ_CAACYI010000001.1"/>
</dbReference>